<keyword evidence="6" id="KW-0677">Repeat</keyword>
<evidence type="ECO:0000256" key="8">
    <source>
        <dbReference type="PROSITE-ProRule" id="PRU00339"/>
    </source>
</evidence>
<evidence type="ECO:0000256" key="3">
    <source>
        <dbReference type="ARBA" id="ARBA00011970"/>
    </source>
</evidence>
<dbReference type="Proteomes" id="UP001171945">
    <property type="component" value="Unassembled WGS sequence"/>
</dbReference>
<comment type="similarity">
    <text evidence="2">Belongs to the glycosyltransferase 41 family. O-GlcNAc transferase subfamily.</text>
</comment>
<evidence type="ECO:0000256" key="5">
    <source>
        <dbReference type="ARBA" id="ARBA00022679"/>
    </source>
</evidence>
<feature type="domain" description="O-GlcNAc transferase C-terminal" evidence="9">
    <location>
        <begin position="167"/>
        <end position="312"/>
    </location>
</feature>
<dbReference type="EMBL" id="JAUCGM010000438">
    <property type="protein sequence ID" value="MDM8563080.1"/>
    <property type="molecule type" value="Genomic_DNA"/>
</dbReference>
<dbReference type="SMART" id="SM00028">
    <property type="entry name" value="TPR"/>
    <property type="match status" value="3"/>
</dbReference>
<evidence type="ECO:0000256" key="4">
    <source>
        <dbReference type="ARBA" id="ARBA00022676"/>
    </source>
</evidence>
<comment type="caution">
    <text evidence="10">The sequence shown here is derived from an EMBL/GenBank/DDBJ whole genome shotgun (WGS) entry which is preliminary data.</text>
</comment>
<comment type="pathway">
    <text evidence="1">Protein modification; protein glycosylation.</text>
</comment>
<dbReference type="PANTHER" id="PTHR44835:SF1">
    <property type="entry name" value="PROTEIN O-GLCNAC TRANSFERASE"/>
    <property type="match status" value="1"/>
</dbReference>
<dbReference type="PANTHER" id="PTHR44835">
    <property type="entry name" value="UDP-N-ACETYLGLUCOSAMINE--PEPTIDE N-ACETYLGLUCOSAMINYLTRANSFERASE SPINDLY-RELATED"/>
    <property type="match status" value="1"/>
</dbReference>
<evidence type="ECO:0000313" key="11">
    <source>
        <dbReference type="Proteomes" id="UP001171945"/>
    </source>
</evidence>
<dbReference type="EC" id="2.4.1.255" evidence="3"/>
<protein>
    <recommendedName>
        <fullName evidence="3">protein O-GlcNAc transferase</fullName>
        <ecNumber evidence="3">2.4.1.255</ecNumber>
    </recommendedName>
</protein>
<dbReference type="Gene3D" id="3.40.50.11380">
    <property type="match status" value="1"/>
</dbReference>
<dbReference type="InterPro" id="IPR011990">
    <property type="entry name" value="TPR-like_helical_dom_sf"/>
</dbReference>
<dbReference type="Pfam" id="PF13431">
    <property type="entry name" value="TPR_17"/>
    <property type="match status" value="1"/>
</dbReference>
<sequence length="539" mass="61616">EAGNHLQQAIALNPKFGLAYYNLGRVRQEQGQTDHALACWKRALEFLKPDDAKSYFKVGYMLKEQGKLTEAIAYYQEALTLEPDLNEAHAELGNTFKDKGLINEAIEHLRRLLEIKPTANAQTALLGTLNYSPDDDQAAIFSECKRFNEEYAIPLAASIKPHLNDRNPQRRLKIGYVSPDFRRHSVAKFIEPVLAHHDHEQYEIFCYYNHAKTDDVTQRLQEYADNWFNCVDMRSDEKLADRIRQDQIDILVDLAGHTKGDRLFVFAKKPAPIQVSYLGYPNTTGLTAIDYRITDAYRDPEETSEQFSSESLIRIPGYYCYNPTENSPPVNECPCIQNGYITFTSFNNYAKMNPTVLALWAEVLNTIADSKLLIKTKTLSDEATKEALKEQFAQLGIAPERLILEGWDSFTNYLKRYHQTDIGLDPYPYNGGTMTCEALWMGIPVVTLVGKTHASRMGLSILSTIGLTELIAYTPEEYVDICVKLANDTDYLQKLRAEIRERMQASPLMDGAGLTHQLEKEYRKMWEKWCAIETKFINH</sequence>
<name>A0ABT7VU64_9GAMM</name>
<keyword evidence="7 8" id="KW-0802">TPR repeat</keyword>
<feature type="repeat" description="TPR" evidence="8">
    <location>
        <begin position="86"/>
        <end position="119"/>
    </location>
</feature>
<evidence type="ECO:0000256" key="1">
    <source>
        <dbReference type="ARBA" id="ARBA00004922"/>
    </source>
</evidence>
<accession>A0ABT7VU64</accession>
<dbReference type="PROSITE" id="PS50293">
    <property type="entry name" value="TPR_REGION"/>
    <property type="match status" value="1"/>
</dbReference>
<dbReference type="SUPFAM" id="SSF53756">
    <property type="entry name" value="UDP-Glycosyltransferase/glycogen phosphorylase"/>
    <property type="match status" value="1"/>
</dbReference>
<evidence type="ECO:0000256" key="7">
    <source>
        <dbReference type="ARBA" id="ARBA00022803"/>
    </source>
</evidence>
<organism evidence="10 11">
    <name type="scientific">Candidatus Marithioploca araucensis</name>
    <dbReference type="NCBI Taxonomy" id="70273"/>
    <lineage>
        <taxon>Bacteria</taxon>
        <taxon>Pseudomonadati</taxon>
        <taxon>Pseudomonadota</taxon>
        <taxon>Gammaproteobacteria</taxon>
        <taxon>Thiotrichales</taxon>
        <taxon>Thiotrichaceae</taxon>
        <taxon>Candidatus Marithioploca</taxon>
    </lineage>
</organism>
<dbReference type="Gene3D" id="1.25.40.10">
    <property type="entry name" value="Tetratricopeptide repeat domain"/>
    <property type="match status" value="3"/>
</dbReference>
<dbReference type="SUPFAM" id="SSF48452">
    <property type="entry name" value="TPR-like"/>
    <property type="match status" value="1"/>
</dbReference>
<dbReference type="Pfam" id="PF13844">
    <property type="entry name" value="Glyco_transf_41"/>
    <property type="match status" value="2"/>
</dbReference>
<reference evidence="10" key="1">
    <citation type="submission" date="2023-06" db="EMBL/GenBank/DDBJ databases">
        <title>Uncultivated large filamentous bacteria from sulfidic sediments reveal new species and different genomic features in energy metabolism and defense.</title>
        <authorList>
            <person name="Fonseca A."/>
        </authorList>
    </citation>
    <scope>NUCLEOTIDE SEQUENCE</scope>
    <source>
        <strain evidence="10">HSG4</strain>
    </source>
</reference>
<feature type="non-terminal residue" evidence="10">
    <location>
        <position position="1"/>
    </location>
</feature>
<evidence type="ECO:0000313" key="10">
    <source>
        <dbReference type="EMBL" id="MDM8563080.1"/>
    </source>
</evidence>
<dbReference type="PROSITE" id="PS50005">
    <property type="entry name" value="TPR"/>
    <property type="match status" value="3"/>
</dbReference>
<evidence type="ECO:0000256" key="6">
    <source>
        <dbReference type="ARBA" id="ARBA00022737"/>
    </source>
</evidence>
<dbReference type="InterPro" id="IPR019734">
    <property type="entry name" value="TPR_rpt"/>
</dbReference>
<dbReference type="Gene3D" id="3.40.50.2000">
    <property type="entry name" value="Glycogen Phosphorylase B"/>
    <property type="match status" value="1"/>
</dbReference>
<gene>
    <name evidence="10" type="ORF">QUF54_06985</name>
</gene>
<proteinExistence type="inferred from homology"/>
<evidence type="ECO:0000259" key="9">
    <source>
        <dbReference type="Pfam" id="PF13844"/>
    </source>
</evidence>
<dbReference type="InterPro" id="IPR029489">
    <property type="entry name" value="OGT/SEC/SPY_C"/>
</dbReference>
<feature type="domain" description="O-GlcNAc transferase C-terminal" evidence="9">
    <location>
        <begin position="339"/>
        <end position="516"/>
    </location>
</feature>
<dbReference type="InterPro" id="IPR051939">
    <property type="entry name" value="Glycosyltr_41/O-GlcNAc_trsf"/>
</dbReference>
<keyword evidence="5" id="KW-0808">Transferase</keyword>
<dbReference type="Pfam" id="PF13414">
    <property type="entry name" value="TPR_11"/>
    <property type="match status" value="1"/>
</dbReference>
<keyword evidence="11" id="KW-1185">Reference proteome</keyword>
<feature type="repeat" description="TPR" evidence="8">
    <location>
        <begin position="17"/>
        <end position="50"/>
    </location>
</feature>
<keyword evidence="4" id="KW-0328">Glycosyltransferase</keyword>
<evidence type="ECO:0000256" key="2">
    <source>
        <dbReference type="ARBA" id="ARBA00005386"/>
    </source>
</evidence>
<feature type="repeat" description="TPR" evidence="8">
    <location>
        <begin position="52"/>
        <end position="85"/>
    </location>
</feature>